<evidence type="ECO:0000313" key="2">
    <source>
        <dbReference type="Proteomes" id="UP000789860"/>
    </source>
</evidence>
<dbReference type="EMBL" id="CAJVPM010036570">
    <property type="protein sequence ID" value="CAG8693130.1"/>
    <property type="molecule type" value="Genomic_DNA"/>
</dbReference>
<name>A0ACA9P6B0_9GLOM</name>
<reference evidence="1" key="1">
    <citation type="submission" date="2021-06" db="EMBL/GenBank/DDBJ databases">
        <authorList>
            <person name="Kallberg Y."/>
            <person name="Tangrot J."/>
            <person name="Rosling A."/>
        </authorList>
    </citation>
    <scope>NUCLEOTIDE SEQUENCE</scope>
    <source>
        <strain evidence="1">AU212A</strain>
    </source>
</reference>
<organism evidence="1 2">
    <name type="scientific">Scutellospora calospora</name>
    <dbReference type="NCBI Taxonomy" id="85575"/>
    <lineage>
        <taxon>Eukaryota</taxon>
        <taxon>Fungi</taxon>
        <taxon>Fungi incertae sedis</taxon>
        <taxon>Mucoromycota</taxon>
        <taxon>Glomeromycotina</taxon>
        <taxon>Glomeromycetes</taxon>
        <taxon>Diversisporales</taxon>
        <taxon>Gigasporaceae</taxon>
        <taxon>Scutellospora</taxon>
    </lineage>
</organism>
<accession>A0ACA9P6B0</accession>
<evidence type="ECO:0000313" key="1">
    <source>
        <dbReference type="EMBL" id="CAG8693130.1"/>
    </source>
</evidence>
<sequence>KQSSEKISVYQIDDQNNYLLRQTYSTSSKCLVPNDTTLSCITLSSTFNRINRNYTIVADNNFARTLQNSEPLRGIKRDIWRVVTQKTHDSIMSESTKALLRLNSDGRLQYLKNSSKFNEDLLNQTKESIPLKTDNKQLRISNTQLDPSDSSKLLLEISINKATDSLNDQGVKDIIDDLDDIIKNKYISALSDKDYMKFIDETYGFKPT</sequence>
<comment type="caution">
    <text evidence="1">The sequence shown here is derived from an EMBL/GenBank/DDBJ whole genome shotgun (WGS) entry which is preliminary data.</text>
</comment>
<feature type="non-terminal residue" evidence="1">
    <location>
        <position position="208"/>
    </location>
</feature>
<gene>
    <name evidence="1" type="ORF">SCALOS_LOCUS10209</name>
</gene>
<feature type="non-terminal residue" evidence="1">
    <location>
        <position position="1"/>
    </location>
</feature>
<keyword evidence="2" id="KW-1185">Reference proteome</keyword>
<proteinExistence type="predicted"/>
<protein>
    <submittedName>
        <fullName evidence="1">2407_t:CDS:1</fullName>
    </submittedName>
</protein>
<dbReference type="Proteomes" id="UP000789860">
    <property type="component" value="Unassembled WGS sequence"/>
</dbReference>